<dbReference type="SUPFAM" id="SSF48726">
    <property type="entry name" value="Immunoglobulin"/>
    <property type="match status" value="5"/>
</dbReference>
<organism evidence="3 4">
    <name type="scientific">Schistosoma margrebowiei</name>
    <dbReference type="NCBI Taxonomy" id="48269"/>
    <lineage>
        <taxon>Eukaryota</taxon>
        <taxon>Metazoa</taxon>
        <taxon>Spiralia</taxon>
        <taxon>Lophotrochozoa</taxon>
        <taxon>Platyhelminthes</taxon>
        <taxon>Trematoda</taxon>
        <taxon>Digenea</taxon>
        <taxon>Strigeidida</taxon>
        <taxon>Schistosomatoidea</taxon>
        <taxon>Schistosomatidae</taxon>
        <taxon>Schistosoma</taxon>
    </lineage>
</organism>
<dbReference type="PANTHER" id="PTHR44170:SF6">
    <property type="entry name" value="CONTACTIN"/>
    <property type="match status" value="1"/>
</dbReference>
<dbReference type="InterPro" id="IPR007110">
    <property type="entry name" value="Ig-like_dom"/>
</dbReference>
<reference evidence="3 4" key="1">
    <citation type="submission" date="2018-11" db="EMBL/GenBank/DDBJ databases">
        <authorList>
            <consortium name="Pathogen Informatics"/>
        </authorList>
    </citation>
    <scope>NUCLEOTIDE SEQUENCE [LARGE SCALE GENOMIC DNA]</scope>
    <source>
        <strain evidence="3 4">Zambia</strain>
    </source>
</reference>
<keyword evidence="2" id="KW-1015">Disulfide bond</keyword>
<dbReference type="SMART" id="SM00409">
    <property type="entry name" value="IG"/>
    <property type="match status" value="5"/>
</dbReference>
<dbReference type="InterPro" id="IPR013783">
    <property type="entry name" value="Ig-like_fold"/>
</dbReference>
<gene>
    <name evidence="3" type="ORF">SMRZ_LOCUS213</name>
</gene>
<keyword evidence="1" id="KW-0677">Repeat</keyword>
<dbReference type="PANTHER" id="PTHR44170">
    <property type="entry name" value="PROTEIN SIDEKICK"/>
    <property type="match status" value="1"/>
</dbReference>
<dbReference type="SUPFAM" id="SSF49265">
    <property type="entry name" value="Fibronectin type III"/>
    <property type="match status" value="3"/>
</dbReference>
<dbReference type="GO" id="GO:0030424">
    <property type="term" value="C:axon"/>
    <property type="evidence" value="ECO:0007669"/>
    <property type="project" value="TreeGrafter"/>
</dbReference>
<dbReference type="SMART" id="SM00408">
    <property type="entry name" value="IGc2"/>
    <property type="match status" value="4"/>
</dbReference>
<protein>
    <submittedName>
        <fullName evidence="3">Uncharacterized protein</fullName>
    </submittedName>
</protein>
<dbReference type="GO" id="GO:0098609">
    <property type="term" value="P:cell-cell adhesion"/>
    <property type="evidence" value="ECO:0007669"/>
    <property type="project" value="TreeGrafter"/>
</dbReference>
<dbReference type="InterPro" id="IPR003598">
    <property type="entry name" value="Ig_sub2"/>
</dbReference>
<dbReference type="Proteomes" id="UP000277204">
    <property type="component" value="Unassembled WGS sequence"/>
</dbReference>
<dbReference type="GO" id="GO:0005886">
    <property type="term" value="C:plasma membrane"/>
    <property type="evidence" value="ECO:0007669"/>
    <property type="project" value="TreeGrafter"/>
</dbReference>
<dbReference type="InterPro" id="IPR003961">
    <property type="entry name" value="FN3_dom"/>
</dbReference>
<dbReference type="CDD" id="cd00063">
    <property type="entry name" value="FN3"/>
    <property type="match status" value="1"/>
</dbReference>
<dbReference type="InterPro" id="IPR003599">
    <property type="entry name" value="Ig_sub"/>
</dbReference>
<dbReference type="InterPro" id="IPR013098">
    <property type="entry name" value="Ig_I-set"/>
</dbReference>
<evidence type="ECO:0000313" key="4">
    <source>
        <dbReference type="Proteomes" id="UP000277204"/>
    </source>
</evidence>
<accession>A0A183L8T8</accession>
<dbReference type="Gene3D" id="2.60.40.10">
    <property type="entry name" value="Immunoglobulins"/>
    <property type="match status" value="8"/>
</dbReference>
<dbReference type="PROSITE" id="PS50853">
    <property type="entry name" value="FN3"/>
    <property type="match status" value="1"/>
</dbReference>
<dbReference type="CDD" id="cd00096">
    <property type="entry name" value="Ig"/>
    <property type="match status" value="2"/>
</dbReference>
<dbReference type="EMBL" id="UZAI01000035">
    <property type="protein sequence ID" value="VDO47101.1"/>
    <property type="molecule type" value="Genomic_DNA"/>
</dbReference>
<dbReference type="SMART" id="SM00060">
    <property type="entry name" value="FN3"/>
    <property type="match status" value="2"/>
</dbReference>
<evidence type="ECO:0000256" key="2">
    <source>
        <dbReference type="ARBA" id="ARBA00023157"/>
    </source>
</evidence>
<name>A0A183L8T8_9TREM</name>
<proteinExistence type="predicted"/>
<dbReference type="PROSITE" id="PS50835">
    <property type="entry name" value="IG_LIKE"/>
    <property type="match status" value="5"/>
</dbReference>
<dbReference type="InterPro" id="IPR036116">
    <property type="entry name" value="FN3_sf"/>
</dbReference>
<dbReference type="Pfam" id="PF00041">
    <property type="entry name" value="fn3"/>
    <property type="match status" value="1"/>
</dbReference>
<evidence type="ECO:0000256" key="1">
    <source>
        <dbReference type="ARBA" id="ARBA00022737"/>
    </source>
</evidence>
<evidence type="ECO:0000313" key="3">
    <source>
        <dbReference type="EMBL" id="VDO47101.1"/>
    </source>
</evidence>
<keyword evidence="4" id="KW-1185">Reference proteome</keyword>
<dbReference type="STRING" id="48269.A0A183L8T8"/>
<sequence>MVVEGSQQKILSDVYLYYWTLNGKQANWIKPYNTMLSKKLIHFNDSYHLHSMDESGLWYFGIQRISNHLIAGLYQCIAINPFGKALSIPLKLEVARIGTFQDLNPKLIHIKPNETKILNCSATKSIPTAKIQWMIKDDEDGSINFIHEDRNHIIDDDGNLHLFNTNSFIKRNLTYTCVINHLILHTMKTGPNIKLLFDSNTLATNENVNEFTKIKKRSILYHSSIQKIVLMNESLSIKCIIYGNPLPNIHWEFMMAHQIDSNGDSHQYKDVKLLPEKYGIKLKNHGMELYIPTVQMINHGSYRCSTINMDYMISTYDPHVIFNVTVESKPHFAEYPKNTILPENSSIVLHCSINEEITKPLATLNWLMNGEPIEKYLNGLRKIGRNNALYLYNLTVHDSAVYQCILHNIHGINIINAYIHIWNQPPAFINVIHGIQYMIEGQQLILPCETFGSPHAIIHWYHNNKQLNTIDHIMKDDYIIETNGNLHIFQAKLSHSGTYICKASNIFGISQSKGKLFIRKRTRIISGPLIEQTINTNTTYNSNSNNNKRINMKYLIEGSKIHLTCKVETDPIHENQLTIIWKKDNLTLQDAFEHSDRLNITSSNNESLIIFNLIPSDTGIYTCIASTNLDSVNSSIHLIVQGRPKPPKSIKLLCNYHNPLSPYIMLTWEFDELYYTPINKVIITYITGFYRPIEHDSLLNQYKQSINNNQYNHIYWLNQTTLSIAQSIINQSIIKNQWNIIDLIPEMEIIDYLKNKNQSLRHHHNYTTDNNNNNISSIIELPKLPLNIGRAFLQLNYDVIYHFRIELLNSIGKSLPSDIIPKLSIESNELCILPPMPTFINPDYLIVYGNKPNNLIIQWKPLDPIQHNGPGLIYRLTIHCMDCIHGPSKNAFNYTIIKNWSKDRIELTELITSKVSSNMNDLKQFDKWNIEVFRTYQVTLQAENYLGSSGTKPLIFTGRSGEDIPQLIPIQLRVLYIGSNHLLLSWKMIKDSNFLLKMNGIFQGFRIEWCNADLSNDSCEFYKKIQDYILEQPPSWSFPNLRRMSSITLLDNELLNRDIIHNNNNNVINAKSISITRSSTLEHLHTMNNSSIQYENDYYKVYLNELPGKTKLKIWVRILNIQYAGPESDAIIVETKEGVPEKVSELTISFIGVNHIEVSWIKPMILNGNLISYDLEIYLNNFTDTIERISKKTSQMISSITIEDPEQCATRISGLKMNTNYSLYIWAKTAVGRGESTFVNFRTATLSHDYGYIPFTITSVEGYVNALNLTLITPLSSLIYDLNQSELINDSTDSSVTTTTTTSSSSLSSSSSSLSSSWTIPFITEQDMNNNFKINNNEQIEKFNHPFMFYVQFRQLDTEIWEETQRELHNSWIVLSNLNKGTVFY</sequence>
<dbReference type="Pfam" id="PF07679">
    <property type="entry name" value="I-set"/>
    <property type="match status" value="1"/>
</dbReference>
<dbReference type="Pfam" id="PF13927">
    <property type="entry name" value="Ig_3"/>
    <property type="match status" value="2"/>
</dbReference>
<dbReference type="InterPro" id="IPR036179">
    <property type="entry name" value="Ig-like_dom_sf"/>
</dbReference>
<dbReference type="GO" id="GO:0007411">
    <property type="term" value="P:axon guidance"/>
    <property type="evidence" value="ECO:0007669"/>
    <property type="project" value="TreeGrafter"/>
</dbReference>